<dbReference type="GO" id="GO:0030145">
    <property type="term" value="F:manganese ion binding"/>
    <property type="evidence" value="ECO:0007669"/>
    <property type="project" value="InterPro"/>
</dbReference>
<dbReference type="InterPro" id="IPR011356">
    <property type="entry name" value="Leucine_aapep/pepB"/>
</dbReference>
<keyword evidence="5" id="KW-0464">Manganese</keyword>
<dbReference type="GO" id="GO:0005737">
    <property type="term" value="C:cytoplasm"/>
    <property type="evidence" value="ECO:0007669"/>
    <property type="project" value="InterPro"/>
</dbReference>
<dbReference type="EMBL" id="MLCO01000285">
    <property type="protein sequence ID" value="ONG47316.1"/>
    <property type="molecule type" value="Genomic_DNA"/>
</dbReference>
<evidence type="ECO:0000256" key="4">
    <source>
        <dbReference type="ARBA" id="ARBA00022801"/>
    </source>
</evidence>
<keyword evidence="4" id="KW-0378">Hydrolase</keyword>
<evidence type="ECO:0000313" key="7">
    <source>
        <dbReference type="EMBL" id="ONG47316.1"/>
    </source>
</evidence>
<dbReference type="Gene3D" id="3.40.630.10">
    <property type="entry name" value="Zn peptidases"/>
    <property type="match status" value="1"/>
</dbReference>
<name>A0A1V2GWM6_9PROT</name>
<dbReference type="RefSeq" id="WP_076959810.1">
    <property type="nucleotide sequence ID" value="NZ_MLCO01000285.1"/>
</dbReference>
<evidence type="ECO:0000256" key="3">
    <source>
        <dbReference type="ARBA" id="ARBA00022670"/>
    </source>
</evidence>
<dbReference type="SUPFAM" id="SSF53187">
    <property type="entry name" value="Zn-dependent exopeptidases"/>
    <property type="match status" value="1"/>
</dbReference>
<evidence type="ECO:0000256" key="5">
    <source>
        <dbReference type="ARBA" id="ARBA00023211"/>
    </source>
</evidence>
<evidence type="ECO:0000259" key="6">
    <source>
        <dbReference type="Pfam" id="PF00883"/>
    </source>
</evidence>
<reference evidence="7 8" key="1">
    <citation type="submission" date="2016-10" db="EMBL/GenBank/DDBJ databases">
        <title>Draft Genome sequence of Roseomonas sp. strain M3.</title>
        <authorList>
            <person name="Subhash Y."/>
            <person name="Lee S."/>
        </authorList>
    </citation>
    <scope>NUCLEOTIDE SEQUENCE [LARGE SCALE GENOMIC DNA]</scope>
    <source>
        <strain evidence="7 8">M3</strain>
    </source>
</reference>
<proteinExistence type="inferred from homology"/>
<dbReference type="Pfam" id="PF00883">
    <property type="entry name" value="Peptidase_M17"/>
    <property type="match status" value="1"/>
</dbReference>
<dbReference type="PANTHER" id="PTHR11963">
    <property type="entry name" value="LEUCINE AMINOPEPTIDASE-RELATED"/>
    <property type="match status" value="1"/>
</dbReference>
<organism evidence="7 8">
    <name type="scientific">Teichococcus deserti</name>
    <dbReference type="NCBI Taxonomy" id="1817963"/>
    <lineage>
        <taxon>Bacteria</taxon>
        <taxon>Pseudomonadati</taxon>
        <taxon>Pseudomonadota</taxon>
        <taxon>Alphaproteobacteria</taxon>
        <taxon>Acetobacterales</taxon>
        <taxon>Roseomonadaceae</taxon>
        <taxon>Roseomonas</taxon>
    </lineage>
</organism>
<evidence type="ECO:0000256" key="2">
    <source>
        <dbReference type="ARBA" id="ARBA00022438"/>
    </source>
</evidence>
<dbReference type="AlphaFoldDB" id="A0A1V2GWM6"/>
<sequence>MGLIRPRPAPGPRALARPRLRAFPEAPAHAGPALAGGVVELPGRDWPALGRAAWALLPGSAGRVLLDARMLSAAEAAELSLCLALAGPAGAVVDLWHPAAAALRPRLAEAVALRRGVALARSLAAMDAAVPRDIARRLRGLQRQGIAVQRLKRRRLRAAGFGGLLAASGAAAPRLVVMRWAGRIAAPPLVFAGLGVTGAGSAGMAGAAACAGALLSLALRDSPAPAAAVLALCAPGGDLPDQPVALLGGGTLAPAAARLPGQLALAEAMTYAALAFRPGALVGLGRLTEGAGAALGGPSGGAGAALFGSDPPLEAALAAAGAATGEPLWPLPPLAGDTPAAPGPGEAGRAAGFLGSVLGGQPWTLLDLASEGGALDSGAAGRHITGGFGVRLLDRLARQRFEDPHRL</sequence>
<comment type="caution">
    <text evidence="7">The sequence shown here is derived from an EMBL/GenBank/DDBJ whole genome shotgun (WGS) entry which is preliminary data.</text>
</comment>
<evidence type="ECO:0000313" key="8">
    <source>
        <dbReference type="Proteomes" id="UP000188879"/>
    </source>
</evidence>
<accession>A0A1V2GWM6</accession>
<keyword evidence="3" id="KW-0645">Protease</keyword>
<keyword evidence="8" id="KW-1185">Reference proteome</keyword>
<protein>
    <recommendedName>
        <fullName evidence="6">Cytosol aminopeptidase domain-containing protein</fullName>
    </recommendedName>
</protein>
<dbReference type="Proteomes" id="UP000188879">
    <property type="component" value="Unassembled WGS sequence"/>
</dbReference>
<comment type="similarity">
    <text evidence="1">Belongs to the peptidase M17 family.</text>
</comment>
<feature type="domain" description="Cytosol aminopeptidase" evidence="6">
    <location>
        <begin position="120"/>
        <end position="393"/>
    </location>
</feature>
<evidence type="ECO:0000256" key="1">
    <source>
        <dbReference type="ARBA" id="ARBA00009528"/>
    </source>
</evidence>
<dbReference type="GO" id="GO:0006508">
    <property type="term" value="P:proteolysis"/>
    <property type="evidence" value="ECO:0007669"/>
    <property type="project" value="UniProtKB-KW"/>
</dbReference>
<keyword evidence="2" id="KW-0031">Aminopeptidase</keyword>
<dbReference type="GO" id="GO:0070006">
    <property type="term" value="F:metalloaminopeptidase activity"/>
    <property type="evidence" value="ECO:0007669"/>
    <property type="project" value="InterPro"/>
</dbReference>
<dbReference type="InterPro" id="IPR000819">
    <property type="entry name" value="Peptidase_M17_C"/>
</dbReference>
<gene>
    <name evidence="7" type="ORF">BKE38_23975</name>
</gene>
<dbReference type="PANTHER" id="PTHR11963:SF23">
    <property type="entry name" value="CYTOSOL AMINOPEPTIDASE"/>
    <property type="match status" value="1"/>
</dbReference>